<name>A0ABQ2Q9G8_9GAMM</name>
<sequence length="92" mass="10609">MKYLQYQWKSRLFYVLAISILVSMMLVSLEWTSWAEQINMQGFTHGDGEGKGKMPSILRYILPFVKELILIGVPMLLTLAVAKVIGRFSKRK</sequence>
<dbReference type="RefSeq" id="WP_188921702.1">
    <property type="nucleotide sequence ID" value="NZ_BMQV01000035.1"/>
</dbReference>
<dbReference type="Proteomes" id="UP000654367">
    <property type="component" value="Unassembled WGS sequence"/>
</dbReference>
<accession>A0ABQ2Q9G8</accession>
<comment type="caution">
    <text evidence="2">The sequence shown here is derived from an EMBL/GenBank/DDBJ whole genome shotgun (WGS) entry which is preliminary data.</text>
</comment>
<evidence type="ECO:0000313" key="3">
    <source>
        <dbReference type="Proteomes" id="UP000654367"/>
    </source>
</evidence>
<evidence type="ECO:0000313" key="2">
    <source>
        <dbReference type="EMBL" id="GGP61765.1"/>
    </source>
</evidence>
<protein>
    <submittedName>
        <fullName evidence="2">Uncharacterized protein</fullName>
    </submittedName>
</protein>
<organism evidence="2 3">
    <name type="scientific">Shewanella saliphila</name>
    <dbReference type="NCBI Taxonomy" id="2282698"/>
    <lineage>
        <taxon>Bacteria</taxon>
        <taxon>Pseudomonadati</taxon>
        <taxon>Pseudomonadota</taxon>
        <taxon>Gammaproteobacteria</taxon>
        <taxon>Alteromonadales</taxon>
        <taxon>Shewanellaceae</taxon>
        <taxon>Shewanella</taxon>
    </lineage>
</organism>
<feature type="transmembrane region" description="Helical" evidence="1">
    <location>
        <begin position="68"/>
        <end position="86"/>
    </location>
</feature>
<keyword evidence="1" id="KW-1133">Transmembrane helix</keyword>
<evidence type="ECO:0000256" key="1">
    <source>
        <dbReference type="SAM" id="Phobius"/>
    </source>
</evidence>
<proteinExistence type="predicted"/>
<keyword evidence="1" id="KW-0812">Transmembrane</keyword>
<gene>
    <name evidence="2" type="ORF">GCM10009409_29360</name>
</gene>
<keyword evidence="3" id="KW-1185">Reference proteome</keyword>
<dbReference type="EMBL" id="BMQV01000035">
    <property type="protein sequence ID" value="GGP61765.1"/>
    <property type="molecule type" value="Genomic_DNA"/>
</dbReference>
<feature type="transmembrane region" description="Helical" evidence="1">
    <location>
        <begin position="12"/>
        <end position="31"/>
    </location>
</feature>
<reference evidence="3" key="1">
    <citation type="journal article" date="2019" name="Int. J. Syst. Evol. Microbiol.">
        <title>The Global Catalogue of Microorganisms (GCM) 10K type strain sequencing project: providing services to taxonomists for standard genome sequencing and annotation.</title>
        <authorList>
            <consortium name="The Broad Institute Genomics Platform"/>
            <consortium name="The Broad Institute Genome Sequencing Center for Infectious Disease"/>
            <person name="Wu L."/>
            <person name="Ma J."/>
        </authorList>
    </citation>
    <scope>NUCLEOTIDE SEQUENCE [LARGE SCALE GENOMIC DNA]</scope>
    <source>
        <strain evidence="3">JCM 32304</strain>
    </source>
</reference>
<keyword evidence="1" id="KW-0472">Membrane</keyword>